<evidence type="ECO:0000313" key="1">
    <source>
        <dbReference type="EMBL" id="SDJ88892.1"/>
    </source>
</evidence>
<reference evidence="2" key="1">
    <citation type="submission" date="2016-10" db="EMBL/GenBank/DDBJ databases">
        <authorList>
            <person name="Varghese N."/>
            <person name="Submissions S."/>
        </authorList>
    </citation>
    <scope>NUCLEOTIDE SEQUENCE [LARGE SCALE GENOMIC DNA]</scope>
    <source>
        <strain evidence="2">DSM 45460</strain>
    </source>
</reference>
<gene>
    <name evidence="1" type="ORF">SAMN04487820_102535</name>
</gene>
<name>A0A1G8XEA6_ACTMZ</name>
<organism evidence="1 2">
    <name type="scientific">Actinopolyspora mzabensis</name>
    <dbReference type="NCBI Taxonomy" id="995066"/>
    <lineage>
        <taxon>Bacteria</taxon>
        <taxon>Bacillati</taxon>
        <taxon>Actinomycetota</taxon>
        <taxon>Actinomycetes</taxon>
        <taxon>Actinopolysporales</taxon>
        <taxon>Actinopolysporaceae</taxon>
        <taxon>Actinopolyspora</taxon>
    </lineage>
</organism>
<dbReference type="AlphaFoldDB" id="A0A1G8XEA6"/>
<dbReference type="OrthoDB" id="4559615at2"/>
<dbReference type="Proteomes" id="UP000199213">
    <property type="component" value="Unassembled WGS sequence"/>
</dbReference>
<protein>
    <submittedName>
        <fullName evidence="1">Transposase DDE domain-containing protein</fullName>
    </submittedName>
</protein>
<evidence type="ECO:0000313" key="2">
    <source>
        <dbReference type="Proteomes" id="UP000199213"/>
    </source>
</evidence>
<dbReference type="EMBL" id="FNFM01000002">
    <property type="protein sequence ID" value="SDJ88892.1"/>
    <property type="molecule type" value="Genomic_DNA"/>
</dbReference>
<accession>A0A1G8XEA6</accession>
<keyword evidence="2" id="KW-1185">Reference proteome</keyword>
<proteinExistence type="predicted"/>
<sequence>MNKFLLFRPVLDLEGTLADETAKLQAEKGCDDTLLRCIWQREITLRIARTEIEPRHTLGQHRWIIERSLALLSEYRRLTQRYESTANHYAAFPAFAAAPNLLRKHLA</sequence>